<evidence type="ECO:0000313" key="2">
    <source>
        <dbReference type="Proteomes" id="UP000184330"/>
    </source>
</evidence>
<dbReference type="AlphaFoldDB" id="A0A1L7XG74"/>
<name>A0A1L7XG74_9HELO</name>
<reference evidence="1 2" key="1">
    <citation type="submission" date="2016-03" db="EMBL/GenBank/DDBJ databases">
        <authorList>
            <person name="Ploux O."/>
        </authorList>
    </citation>
    <scope>NUCLEOTIDE SEQUENCE [LARGE SCALE GENOMIC DNA]</scope>
    <source>
        <strain evidence="1 2">UAMH 11012</strain>
    </source>
</reference>
<keyword evidence="2" id="KW-1185">Reference proteome</keyword>
<dbReference type="EMBL" id="FJOG01000025">
    <property type="protein sequence ID" value="CZR63956.1"/>
    <property type="molecule type" value="Genomic_DNA"/>
</dbReference>
<gene>
    <name evidence="1" type="ORF">PAC_13853</name>
</gene>
<proteinExistence type="predicted"/>
<organism evidence="1 2">
    <name type="scientific">Phialocephala subalpina</name>
    <dbReference type="NCBI Taxonomy" id="576137"/>
    <lineage>
        <taxon>Eukaryota</taxon>
        <taxon>Fungi</taxon>
        <taxon>Dikarya</taxon>
        <taxon>Ascomycota</taxon>
        <taxon>Pezizomycotina</taxon>
        <taxon>Leotiomycetes</taxon>
        <taxon>Helotiales</taxon>
        <taxon>Mollisiaceae</taxon>
        <taxon>Phialocephala</taxon>
        <taxon>Phialocephala fortinii species complex</taxon>
    </lineage>
</organism>
<evidence type="ECO:0000313" key="1">
    <source>
        <dbReference type="EMBL" id="CZR63956.1"/>
    </source>
</evidence>
<dbReference type="OrthoDB" id="3473305at2759"/>
<protein>
    <submittedName>
        <fullName evidence="1">Uncharacterized protein</fullName>
    </submittedName>
</protein>
<accession>A0A1L7XG74</accession>
<sequence length="148" mass="16485">MPEPEWHPSTTLISKDPVVEGSRTNYLEYGPIRELKGETKLNDKPSHFCACVNCPNYPIKGNCFMCGEKYDLNLRIATVERSHGRKFSVYKKLSAFGTLIAKAKFLTVSAPANSNGHAIRAAAPSPLKIGRRKAISRCLRKALNHSKR</sequence>
<dbReference type="Proteomes" id="UP000184330">
    <property type="component" value="Unassembled WGS sequence"/>
</dbReference>